<gene>
    <name evidence="2" type="ORF">SI8410_02002332</name>
</gene>
<keyword evidence="1" id="KW-1133">Transmembrane helix</keyword>
<keyword evidence="1" id="KW-0812">Transmembrane</keyword>
<evidence type="ECO:0000313" key="2">
    <source>
        <dbReference type="EMBL" id="CAA7390926.1"/>
    </source>
</evidence>
<evidence type="ECO:0000313" key="3">
    <source>
        <dbReference type="Proteomes" id="UP000663760"/>
    </source>
</evidence>
<sequence length="33" mass="3901">MKCLERVIMSILQFIPNFMCYLWSGIGHRRTVG</sequence>
<evidence type="ECO:0000256" key="1">
    <source>
        <dbReference type="SAM" id="Phobius"/>
    </source>
</evidence>
<protein>
    <submittedName>
        <fullName evidence="2">Uncharacterized protein</fullName>
    </submittedName>
</protein>
<dbReference type="EMBL" id="LR746265">
    <property type="protein sequence ID" value="CAA7390926.1"/>
    <property type="molecule type" value="Genomic_DNA"/>
</dbReference>
<accession>A0A7I8K290</accession>
<name>A0A7I8K290_SPIIN</name>
<organism evidence="2 3">
    <name type="scientific">Spirodela intermedia</name>
    <name type="common">Intermediate duckweed</name>
    <dbReference type="NCBI Taxonomy" id="51605"/>
    <lineage>
        <taxon>Eukaryota</taxon>
        <taxon>Viridiplantae</taxon>
        <taxon>Streptophyta</taxon>
        <taxon>Embryophyta</taxon>
        <taxon>Tracheophyta</taxon>
        <taxon>Spermatophyta</taxon>
        <taxon>Magnoliopsida</taxon>
        <taxon>Liliopsida</taxon>
        <taxon>Araceae</taxon>
        <taxon>Lemnoideae</taxon>
        <taxon>Spirodela</taxon>
    </lineage>
</organism>
<proteinExistence type="predicted"/>
<reference evidence="2" key="1">
    <citation type="submission" date="2020-02" db="EMBL/GenBank/DDBJ databases">
        <authorList>
            <person name="Scholz U."/>
            <person name="Mascher M."/>
            <person name="Fiebig A."/>
        </authorList>
    </citation>
    <scope>NUCLEOTIDE SEQUENCE</scope>
</reference>
<dbReference type="AlphaFoldDB" id="A0A7I8K290"/>
<keyword evidence="1" id="KW-0472">Membrane</keyword>
<dbReference type="Proteomes" id="UP000663760">
    <property type="component" value="Chromosome 2"/>
</dbReference>
<feature type="transmembrane region" description="Helical" evidence="1">
    <location>
        <begin position="7"/>
        <end position="26"/>
    </location>
</feature>
<keyword evidence="3" id="KW-1185">Reference proteome</keyword>